<evidence type="ECO:0000256" key="1">
    <source>
        <dbReference type="SAM" id="Phobius"/>
    </source>
</evidence>
<keyword evidence="1" id="KW-1133">Transmembrane helix</keyword>
<proteinExistence type="predicted"/>
<dbReference type="OrthoDB" id="10022113at2759"/>
<accession>A0A9P6L0B5</accession>
<keyword evidence="3" id="KW-1185">Reference proteome</keyword>
<keyword evidence="1" id="KW-0472">Membrane</keyword>
<evidence type="ECO:0000313" key="3">
    <source>
        <dbReference type="Proteomes" id="UP000740883"/>
    </source>
</evidence>
<evidence type="ECO:0000313" key="2">
    <source>
        <dbReference type="EMBL" id="KAF9764315.1"/>
    </source>
</evidence>
<dbReference type="InterPro" id="IPR028994">
    <property type="entry name" value="Integrin_alpha_N"/>
</dbReference>
<gene>
    <name evidence="2" type="ORF">NGRA_0665</name>
</gene>
<dbReference type="Proteomes" id="UP000740883">
    <property type="component" value="Unassembled WGS sequence"/>
</dbReference>
<evidence type="ECO:0008006" key="4">
    <source>
        <dbReference type="Google" id="ProtNLM"/>
    </source>
</evidence>
<name>A0A9P6L0B5_9MICR</name>
<reference evidence="2 3" key="1">
    <citation type="journal article" date="2020" name="Genome Biol. Evol.">
        <title>Comparative genomics of strictly vertically transmitted, feminizing microsporidia endosymbionts of amphipod crustaceans.</title>
        <authorList>
            <person name="Cormier A."/>
            <person name="Chebbi M.A."/>
            <person name="Giraud I."/>
            <person name="Wattier R."/>
            <person name="Teixeira M."/>
            <person name="Gilbert C."/>
            <person name="Rigaud T."/>
            <person name="Cordaux R."/>
        </authorList>
    </citation>
    <scope>NUCLEOTIDE SEQUENCE [LARGE SCALE GENOMIC DNA]</scope>
    <source>
        <strain evidence="2 3">Ou3-Ou53</strain>
    </source>
</reference>
<protein>
    <recommendedName>
        <fullName evidence="4">T-cell immunomodulatory protein</fullName>
    </recommendedName>
</protein>
<dbReference type="EMBL" id="SBJO01000028">
    <property type="protein sequence ID" value="KAF9764315.1"/>
    <property type="molecule type" value="Genomic_DNA"/>
</dbReference>
<dbReference type="SUPFAM" id="SSF69318">
    <property type="entry name" value="Integrin alpha N-terminal domain"/>
    <property type="match status" value="1"/>
</dbReference>
<organism evidence="2 3">
    <name type="scientific">Nosema granulosis</name>
    <dbReference type="NCBI Taxonomy" id="83296"/>
    <lineage>
        <taxon>Eukaryota</taxon>
        <taxon>Fungi</taxon>
        <taxon>Fungi incertae sedis</taxon>
        <taxon>Microsporidia</taxon>
        <taxon>Nosematidae</taxon>
        <taxon>Nosema</taxon>
    </lineage>
</organism>
<feature type="transmembrane region" description="Helical" evidence="1">
    <location>
        <begin position="516"/>
        <end position="540"/>
    </location>
</feature>
<comment type="caution">
    <text evidence="2">The sequence shown here is derived from an EMBL/GenBank/DDBJ whole genome shotgun (WGS) entry which is preliminary data.</text>
</comment>
<dbReference type="AlphaFoldDB" id="A0A9P6L0B5"/>
<sequence length="563" mass="64022">MFARREETISIINFVLLAYTDLFNKRAYDMVGTTKNPKELVVYSYDRDNKEMKQTYTYKHTSDIHAVIPSSFDDSKRGSLLLITKNQDGTFENNILFTESNTVLKLPNTTAAPLLLSKDLTLKPILLLQKKNGLITVEFDNQGKYTENPETSILEKGEKIHKDHTSTFVDLTGDHKADLALVTEKDKFKYLKVLKNTSNGFKKFFVMKLPEKTGPLIFNDLNKNGMNDLAFVSFEDGKYYLNVYFNTNSRTDPMAYKSSEKGLEFENLNAKIFSGASDFVIKQDLSHLSSGQVEFRLSCEVLGNVPSGIFDTDIDLDKNIEIFLIADKNKEGDIVFPLKFNPEKNEFDINKDMKTIMSEKNVISFSACDYKNEGRELWVVNKIDNNNPQVKIFPNILRPENMKISVTTVLDKTKTLYGCGIAGTSYLLSYDEGTNISIGNSLPPGPFLHLKNQTTTFGLGCRTFHINILRSTVPSYGDYKETYVVKYDIVQNFDLIVGIGKHGDYNIRAFIIADIYLVKIISVLITVIILNFIIVGILHFRHARKQREARTRDSMHPLFRSLG</sequence>
<keyword evidence="1" id="KW-0812">Transmembrane</keyword>